<dbReference type="SUPFAM" id="SSF50615">
    <property type="entry name" value="N-terminal domain of alpha and beta subunits of F1 ATP synthase"/>
    <property type="match status" value="1"/>
</dbReference>
<dbReference type="PANTHER" id="PTHR48082">
    <property type="entry name" value="ATP SYNTHASE SUBUNIT ALPHA, MITOCHONDRIAL"/>
    <property type="match status" value="1"/>
</dbReference>
<dbReference type="GO" id="GO:0045259">
    <property type="term" value="C:proton-transporting ATP synthase complex"/>
    <property type="evidence" value="ECO:0007669"/>
    <property type="project" value="UniProtKB-KW"/>
</dbReference>
<dbReference type="InterPro" id="IPR036121">
    <property type="entry name" value="ATPase_F1/V1/A1_a/bsu_N_sf"/>
</dbReference>
<keyword evidence="17" id="KW-1185">Reference proteome</keyword>
<evidence type="ECO:0000256" key="12">
    <source>
        <dbReference type="ARBA" id="ARBA00023310"/>
    </source>
</evidence>
<evidence type="ECO:0000256" key="10">
    <source>
        <dbReference type="ARBA" id="ARBA00023136"/>
    </source>
</evidence>
<dbReference type="Gene3D" id="1.20.150.20">
    <property type="entry name" value="ATP synthase alpha/beta chain, C-terminal domain"/>
    <property type="match status" value="1"/>
</dbReference>
<keyword evidence="10" id="KW-0472">Membrane</keyword>
<dbReference type="Gene3D" id="3.40.50.300">
    <property type="entry name" value="P-loop containing nucleotide triphosphate hydrolases"/>
    <property type="match status" value="1"/>
</dbReference>
<dbReference type="PANTHER" id="PTHR48082:SF2">
    <property type="entry name" value="ATP SYNTHASE SUBUNIT ALPHA, MITOCHONDRIAL"/>
    <property type="match status" value="1"/>
</dbReference>
<dbReference type="SUPFAM" id="SSF47917">
    <property type="entry name" value="C-terminal domain of alpha and beta subunits of F1 ATP synthase"/>
    <property type="match status" value="1"/>
</dbReference>
<comment type="caution">
    <text evidence="16">The sequence shown here is derived from an EMBL/GenBank/DDBJ whole genome shotgun (WGS) entry which is preliminary data.</text>
</comment>
<keyword evidence="7" id="KW-0067">ATP-binding</keyword>
<evidence type="ECO:0000256" key="3">
    <source>
        <dbReference type="ARBA" id="ARBA00008936"/>
    </source>
</evidence>
<evidence type="ECO:0000256" key="9">
    <source>
        <dbReference type="ARBA" id="ARBA00023065"/>
    </source>
</evidence>
<dbReference type="RefSeq" id="WP_106394028.1">
    <property type="nucleotide sequence ID" value="NZ_PVNK01000207.1"/>
</dbReference>
<keyword evidence="12" id="KW-0066">ATP synthesis</keyword>
<evidence type="ECO:0000256" key="6">
    <source>
        <dbReference type="ARBA" id="ARBA00022781"/>
    </source>
</evidence>
<evidence type="ECO:0000256" key="11">
    <source>
        <dbReference type="ARBA" id="ARBA00023196"/>
    </source>
</evidence>
<comment type="similarity">
    <text evidence="3">Belongs to the ATPase alpha/beta chains family.</text>
</comment>
<comment type="subunit">
    <text evidence="13">F-type ATPases have 2 components, CF(1) - the catalytic core - and CF(0) - the membrane proton channel. CF(1) has five subunits: alpha(3), beta(3), gamma(1), delta(1), epsilon(1). CF(0) has four main subunits: a(1), b(1), b'(1) and c(9-12).</text>
</comment>
<dbReference type="InterPro" id="IPR000793">
    <property type="entry name" value="ATP_synth_asu_C"/>
</dbReference>
<dbReference type="EMBL" id="PVNK01000207">
    <property type="protein sequence ID" value="PRP92593.1"/>
    <property type="molecule type" value="Genomic_DNA"/>
</dbReference>
<evidence type="ECO:0000256" key="8">
    <source>
        <dbReference type="ARBA" id="ARBA00022967"/>
    </source>
</evidence>
<gene>
    <name evidence="16" type="primary">atpA_2</name>
    <name evidence="16" type="ORF">ENSA5_47740</name>
</gene>
<dbReference type="GO" id="GO:0016787">
    <property type="term" value="F:hydrolase activity"/>
    <property type="evidence" value="ECO:0007669"/>
    <property type="project" value="UniProtKB-KW"/>
</dbReference>
<evidence type="ECO:0000256" key="1">
    <source>
        <dbReference type="ARBA" id="ARBA00003784"/>
    </source>
</evidence>
<evidence type="ECO:0000256" key="2">
    <source>
        <dbReference type="ARBA" id="ARBA00004370"/>
    </source>
</evidence>
<dbReference type="InterPro" id="IPR000194">
    <property type="entry name" value="ATPase_F1/V1/A1_a/bsu_nucl-bd"/>
</dbReference>
<dbReference type="FunFam" id="3.40.50.300:FF:002432">
    <property type="entry name" value="ATP synthase subunit alpha, mitochondrial"/>
    <property type="match status" value="1"/>
</dbReference>
<evidence type="ECO:0000256" key="13">
    <source>
        <dbReference type="ARBA" id="ARBA00026013"/>
    </source>
</evidence>
<dbReference type="InterPro" id="IPR038376">
    <property type="entry name" value="ATP_synth_asu_C_sf"/>
</dbReference>
<feature type="domain" description="ATPase F1/V1/A1 complex alpha/beta subunit nucleotide-binding" evidence="14">
    <location>
        <begin position="160"/>
        <end position="374"/>
    </location>
</feature>
<keyword evidence="16" id="KW-0378">Hydrolase</keyword>
<sequence>MSDPGGETELEGAMRAQLERALEQTREGLAGLEPRTRIERLGRVVAVGDGVAIAHELERPVFGELVDVGGVAGRAESVSASEVRLVLLGRGSVEAGDPVRRAGRILDTPAGSGLLGRVVNPLGHPLDGRGPLAGRRRIRVERDQVPLADRELVSRPLRTGVFAIDTMIPIGRGQRQLVIGDRSTGKTELCVDILAALEPEIVGVYVAIGRRGSEIAGVVAQLREAGVLERGFCVVSDADDPLGLVHLTPYAACAMAESLVEGGRDVVIVYDDLSSHAHAHRSLALLLGRPVGREAYPVDVFYAHARLLERAAQFGAELGGGSLTALPIVETQAGDLTAYIPTNLVSITDGQIRLDAGLVAAGLNPAVDLGLSVSRVGGKAQPELVRTLAGSFKNRYAQFLELESFARFGGRLEPSAQAVIDWGRRARAALHQAYGQPRTWAQTVARMLLVDDPAFIKLSQEGVADAVDEGVARLLDDPAFDRAAIDGGRVGRELIDPLRRRAAVVAAALVERFGIDATVDRAGEEPGA</sequence>
<dbReference type="EC" id="3.6.3.14" evidence="16"/>
<dbReference type="AlphaFoldDB" id="A0A2S9XIC0"/>
<dbReference type="Pfam" id="PF00006">
    <property type="entry name" value="ATP-synt_ab"/>
    <property type="match status" value="1"/>
</dbReference>
<keyword evidence="8" id="KW-1278">Translocase</keyword>
<proteinExistence type="inferred from homology"/>
<dbReference type="Gene3D" id="2.40.30.20">
    <property type="match status" value="1"/>
</dbReference>
<comment type="function">
    <text evidence="1">Produces ATP from ADP in the presence of a proton gradient across the membrane. The alpha chain is a regulatory subunit.</text>
</comment>
<dbReference type="GO" id="GO:0043531">
    <property type="term" value="F:ADP binding"/>
    <property type="evidence" value="ECO:0007669"/>
    <property type="project" value="TreeGrafter"/>
</dbReference>
<keyword evidence="5" id="KW-0547">Nucleotide-binding</keyword>
<evidence type="ECO:0000256" key="7">
    <source>
        <dbReference type="ARBA" id="ARBA00022840"/>
    </source>
</evidence>
<evidence type="ECO:0000259" key="14">
    <source>
        <dbReference type="Pfam" id="PF00006"/>
    </source>
</evidence>
<dbReference type="InterPro" id="IPR027417">
    <property type="entry name" value="P-loop_NTPase"/>
</dbReference>
<dbReference type="GO" id="GO:0005524">
    <property type="term" value="F:ATP binding"/>
    <property type="evidence" value="ECO:0007669"/>
    <property type="project" value="UniProtKB-KW"/>
</dbReference>
<keyword evidence="11" id="KW-0139">CF(1)</keyword>
<reference evidence="16 17" key="1">
    <citation type="submission" date="2018-03" db="EMBL/GenBank/DDBJ databases">
        <title>Draft Genome Sequences of the Obligatory Marine Myxobacteria Enhygromyxa salina SWB005.</title>
        <authorList>
            <person name="Poehlein A."/>
            <person name="Moghaddam J.A."/>
            <person name="Harms H."/>
            <person name="Alanjari M."/>
            <person name="Koenig G.M."/>
            <person name="Daniel R."/>
            <person name="Schaeberle T.F."/>
        </authorList>
    </citation>
    <scope>NUCLEOTIDE SEQUENCE [LARGE SCALE GENOMIC DNA]</scope>
    <source>
        <strain evidence="16 17">SWB005</strain>
    </source>
</reference>
<evidence type="ECO:0000256" key="4">
    <source>
        <dbReference type="ARBA" id="ARBA00022448"/>
    </source>
</evidence>
<dbReference type="OrthoDB" id="9805197at2"/>
<evidence type="ECO:0000313" key="17">
    <source>
        <dbReference type="Proteomes" id="UP000237968"/>
    </source>
</evidence>
<keyword evidence="6" id="KW-0375">Hydrogen ion transport</keyword>
<dbReference type="Proteomes" id="UP000237968">
    <property type="component" value="Unassembled WGS sequence"/>
</dbReference>
<dbReference type="InterPro" id="IPR005294">
    <property type="entry name" value="ATP_synth_F1_asu"/>
</dbReference>
<keyword evidence="9" id="KW-0406">Ion transport</keyword>
<dbReference type="InterPro" id="IPR023366">
    <property type="entry name" value="ATP_synth_asu-like_sf"/>
</dbReference>
<accession>A0A2S9XIC0</accession>
<dbReference type="SUPFAM" id="SSF52540">
    <property type="entry name" value="P-loop containing nucleoside triphosphate hydrolases"/>
    <property type="match status" value="1"/>
</dbReference>
<protein>
    <submittedName>
        <fullName evidence="16">ATP synthase subunit alpha</fullName>
        <ecNumber evidence="16">3.6.3.14</ecNumber>
    </submittedName>
</protein>
<name>A0A2S9XIC0_9BACT</name>
<comment type="subcellular location">
    <subcellularLocation>
        <location evidence="2">Membrane</location>
    </subcellularLocation>
</comment>
<keyword evidence="4" id="KW-0813">Transport</keyword>
<organism evidence="16 17">
    <name type="scientific">Enhygromyxa salina</name>
    <dbReference type="NCBI Taxonomy" id="215803"/>
    <lineage>
        <taxon>Bacteria</taxon>
        <taxon>Pseudomonadati</taxon>
        <taxon>Myxococcota</taxon>
        <taxon>Polyangia</taxon>
        <taxon>Nannocystales</taxon>
        <taxon>Nannocystaceae</taxon>
        <taxon>Enhygromyxa</taxon>
    </lineage>
</organism>
<feature type="domain" description="ATP synthase alpha subunit C-terminal" evidence="15">
    <location>
        <begin position="381"/>
        <end position="468"/>
    </location>
</feature>
<dbReference type="Pfam" id="PF00306">
    <property type="entry name" value="ATP-synt_ab_C"/>
    <property type="match status" value="1"/>
</dbReference>
<evidence type="ECO:0000313" key="16">
    <source>
        <dbReference type="EMBL" id="PRP92593.1"/>
    </source>
</evidence>
<dbReference type="GO" id="GO:0046933">
    <property type="term" value="F:proton-transporting ATP synthase activity, rotational mechanism"/>
    <property type="evidence" value="ECO:0007669"/>
    <property type="project" value="InterPro"/>
</dbReference>
<evidence type="ECO:0000256" key="5">
    <source>
        <dbReference type="ARBA" id="ARBA00022741"/>
    </source>
</evidence>
<evidence type="ECO:0000259" key="15">
    <source>
        <dbReference type="Pfam" id="PF00306"/>
    </source>
</evidence>